<sequence length="65" mass="7226">MKCTRCEDSAWVCEAHPDRPWEGPNACPCGAPGAPCPDCNVTKEGEVPRMPEGFRIEVDKDGWRH</sequence>
<protein>
    <submittedName>
        <fullName evidence="1">Uncharacterized protein</fullName>
    </submittedName>
</protein>
<dbReference type="Proteomes" id="UP000189796">
    <property type="component" value="Chromosome I"/>
</dbReference>
<name>A0A1M5NTF5_9BRAD</name>
<dbReference type="EMBL" id="LT670817">
    <property type="protein sequence ID" value="SHG92841.1"/>
    <property type="molecule type" value="Genomic_DNA"/>
</dbReference>
<dbReference type="AlphaFoldDB" id="A0A1M5NTF5"/>
<evidence type="ECO:0000313" key="2">
    <source>
        <dbReference type="Proteomes" id="UP000189796"/>
    </source>
</evidence>
<gene>
    <name evidence="1" type="ORF">SAMN05443248_3110</name>
</gene>
<reference evidence="1 2" key="1">
    <citation type="submission" date="2016-11" db="EMBL/GenBank/DDBJ databases">
        <authorList>
            <person name="Jaros S."/>
            <person name="Januszkiewicz K."/>
            <person name="Wedrychowicz H."/>
        </authorList>
    </citation>
    <scope>NUCLEOTIDE SEQUENCE [LARGE SCALE GENOMIC DNA]</scope>
    <source>
        <strain evidence="1 2">GAS138</strain>
    </source>
</reference>
<evidence type="ECO:0000313" key="1">
    <source>
        <dbReference type="EMBL" id="SHG92841.1"/>
    </source>
</evidence>
<proteinExistence type="predicted"/>
<organism evidence="1 2">
    <name type="scientific">Bradyrhizobium erythrophlei</name>
    <dbReference type="NCBI Taxonomy" id="1437360"/>
    <lineage>
        <taxon>Bacteria</taxon>
        <taxon>Pseudomonadati</taxon>
        <taxon>Pseudomonadota</taxon>
        <taxon>Alphaproteobacteria</taxon>
        <taxon>Hyphomicrobiales</taxon>
        <taxon>Nitrobacteraceae</taxon>
        <taxon>Bradyrhizobium</taxon>
    </lineage>
</organism>
<accession>A0A1M5NTF5</accession>